<dbReference type="InterPro" id="IPR016136">
    <property type="entry name" value="DNA_helicase_N/primase_C"/>
</dbReference>
<dbReference type="GO" id="GO:0016787">
    <property type="term" value="F:hydrolase activity"/>
    <property type="evidence" value="ECO:0007669"/>
    <property type="project" value="UniProtKB-KW"/>
</dbReference>
<dbReference type="InterPro" id="IPR007694">
    <property type="entry name" value="DNA_helicase_DnaB-like_C"/>
</dbReference>
<evidence type="ECO:0000256" key="2">
    <source>
        <dbReference type="ARBA" id="ARBA00022515"/>
    </source>
</evidence>
<keyword evidence="7 12" id="KW-0067">ATP-binding</keyword>
<keyword evidence="15" id="KW-1185">Reference proteome</keyword>
<evidence type="ECO:0000256" key="6">
    <source>
        <dbReference type="ARBA" id="ARBA00022806"/>
    </source>
</evidence>
<dbReference type="PANTHER" id="PTHR30153">
    <property type="entry name" value="REPLICATIVE DNA HELICASE DNAB"/>
    <property type="match status" value="1"/>
</dbReference>
<keyword evidence="3 12" id="KW-0235">DNA replication</keyword>
<comment type="similarity">
    <text evidence="1 12">Belongs to the helicase family. DnaB subfamily.</text>
</comment>
<evidence type="ECO:0000259" key="13">
    <source>
        <dbReference type="PROSITE" id="PS51199"/>
    </source>
</evidence>
<keyword evidence="4 12" id="KW-0547">Nucleotide-binding</keyword>
<dbReference type="Gene3D" id="3.40.50.300">
    <property type="entry name" value="P-loop containing nucleotide triphosphate hydrolases"/>
    <property type="match status" value="1"/>
</dbReference>
<gene>
    <name evidence="14" type="primary">dnaB</name>
    <name evidence="14" type="ORF">NDI38_04740</name>
</gene>
<dbReference type="EMBL" id="JAMPLM010000002">
    <property type="protein sequence ID" value="MEP1057736.1"/>
    <property type="molecule type" value="Genomic_DNA"/>
</dbReference>
<evidence type="ECO:0000256" key="1">
    <source>
        <dbReference type="ARBA" id="ARBA00008428"/>
    </source>
</evidence>
<dbReference type="SUPFAM" id="SSF48024">
    <property type="entry name" value="N-terminal domain of DnaB helicase"/>
    <property type="match status" value="1"/>
</dbReference>
<name>A0ABV0KF87_9CYAN</name>
<dbReference type="InterPro" id="IPR007693">
    <property type="entry name" value="DNA_helicase_DnaB-like_N"/>
</dbReference>
<dbReference type="RefSeq" id="WP_347240820.1">
    <property type="nucleotide sequence ID" value="NZ_JAMPLM010000002.1"/>
</dbReference>
<comment type="catalytic activity">
    <reaction evidence="10 12">
        <text>ATP + H2O = ADP + phosphate + H(+)</text>
        <dbReference type="Rhea" id="RHEA:13065"/>
        <dbReference type="ChEBI" id="CHEBI:15377"/>
        <dbReference type="ChEBI" id="CHEBI:15378"/>
        <dbReference type="ChEBI" id="CHEBI:30616"/>
        <dbReference type="ChEBI" id="CHEBI:43474"/>
        <dbReference type="ChEBI" id="CHEBI:456216"/>
        <dbReference type="EC" id="5.6.2.3"/>
    </reaction>
</comment>
<keyword evidence="5 12" id="KW-0378">Hydrolase</keyword>
<proteinExistence type="inferred from homology"/>
<accession>A0ABV0KF87</accession>
<dbReference type="Gene3D" id="1.10.860.10">
    <property type="entry name" value="DNAb Helicase, Chain A"/>
    <property type="match status" value="1"/>
</dbReference>
<keyword evidence="2 12" id="KW-0639">Primosome</keyword>
<keyword evidence="8 12" id="KW-0238">DNA-binding</keyword>
<keyword evidence="9" id="KW-0413">Isomerase</keyword>
<dbReference type="PROSITE" id="PS51199">
    <property type="entry name" value="SF4_HELICASE"/>
    <property type="match status" value="1"/>
</dbReference>
<dbReference type="PANTHER" id="PTHR30153:SF2">
    <property type="entry name" value="REPLICATIVE DNA HELICASE"/>
    <property type="match status" value="1"/>
</dbReference>
<evidence type="ECO:0000313" key="14">
    <source>
        <dbReference type="EMBL" id="MEP1057736.1"/>
    </source>
</evidence>
<comment type="function">
    <text evidence="12">The main replicative DNA helicase, it participates in initiation and elongation during chromosome replication. Travels ahead of the DNA replisome, separating dsDNA into templates for DNA synthesis. A processive ATP-dependent 5'-3' DNA helicase it has DNA-dependent ATPase activity.</text>
</comment>
<feature type="domain" description="SF4 helicase" evidence="13">
    <location>
        <begin position="186"/>
        <end position="450"/>
    </location>
</feature>
<dbReference type="CDD" id="cd00984">
    <property type="entry name" value="DnaB_C"/>
    <property type="match status" value="1"/>
</dbReference>
<sequence length="454" mass="50292">MQELKADSNLIRLQDRMLPNNLDAEMDVLGGCLMDPNAIERIADHLPAEAFYLAAHRNIYRAIVALHADNKPTDLMGVYSWLVDNELLEKVGGKAKLVELIDNSVSAVNIDLHAALVVEKYNRRRLILVGNAIAQLGLESATSLSEVCDQAEQKLFEVTQQQQGSQAIPASEIVGPVFHDLVERSEGVKQPGLTCGFYDLDAMTQGFQRSDLIILAGRASMGKTAFALNIAENVATQHQLPVLIFSMEMDREQLIGRLMSSNSRIELGRMRSGRLVDQDWSALGLTVSKIANMPLFIDDKFGASVSHMRSTARRLQAEAGQLGMILVDYLGLVEGGGENRVQELSKITRALKGLARELKVPVIVLSQLNRAVEQRQDKRPMMSDLRESGSIEQDADVVMLLYRPEYYDSNTPDRGIAEVIIAKARNGPTGTVKLLFENQFTQFRNLATPSRAYE</sequence>
<evidence type="ECO:0000256" key="7">
    <source>
        <dbReference type="ARBA" id="ARBA00022840"/>
    </source>
</evidence>
<dbReference type="Pfam" id="PF03796">
    <property type="entry name" value="DnaB_C"/>
    <property type="match status" value="1"/>
</dbReference>
<evidence type="ECO:0000256" key="4">
    <source>
        <dbReference type="ARBA" id="ARBA00022741"/>
    </source>
</evidence>
<protein>
    <recommendedName>
        <fullName evidence="11 12">Replicative DNA helicase</fullName>
        <ecNumber evidence="11 12">5.6.2.3</ecNumber>
    </recommendedName>
</protein>
<dbReference type="Pfam" id="PF00772">
    <property type="entry name" value="DnaB"/>
    <property type="match status" value="1"/>
</dbReference>
<evidence type="ECO:0000256" key="8">
    <source>
        <dbReference type="ARBA" id="ARBA00023125"/>
    </source>
</evidence>
<keyword evidence="6 12" id="KW-0347">Helicase</keyword>
<evidence type="ECO:0000256" key="3">
    <source>
        <dbReference type="ARBA" id="ARBA00022705"/>
    </source>
</evidence>
<evidence type="ECO:0000256" key="11">
    <source>
        <dbReference type="NCBIfam" id="TIGR00665"/>
    </source>
</evidence>
<dbReference type="InterPro" id="IPR007692">
    <property type="entry name" value="DNA_helicase_DnaB"/>
</dbReference>
<dbReference type="SUPFAM" id="SSF52540">
    <property type="entry name" value="P-loop containing nucleoside triphosphate hydrolases"/>
    <property type="match status" value="1"/>
</dbReference>
<reference evidence="14 15" key="1">
    <citation type="submission" date="2022-04" db="EMBL/GenBank/DDBJ databases">
        <title>Positive selection, recombination, and allopatry shape intraspecific diversity of widespread and dominant cyanobacteria.</title>
        <authorList>
            <person name="Wei J."/>
            <person name="Shu W."/>
            <person name="Hu C."/>
        </authorList>
    </citation>
    <scope>NUCLEOTIDE SEQUENCE [LARGE SCALE GENOMIC DNA]</scope>
    <source>
        <strain evidence="14 15">AS-A4</strain>
    </source>
</reference>
<dbReference type="Proteomes" id="UP001476950">
    <property type="component" value="Unassembled WGS sequence"/>
</dbReference>
<evidence type="ECO:0000256" key="5">
    <source>
        <dbReference type="ARBA" id="ARBA00022801"/>
    </source>
</evidence>
<evidence type="ECO:0000256" key="10">
    <source>
        <dbReference type="ARBA" id="ARBA00048954"/>
    </source>
</evidence>
<comment type="caution">
    <text evidence="14">The sequence shown here is derived from an EMBL/GenBank/DDBJ whole genome shotgun (WGS) entry which is preliminary data.</text>
</comment>
<evidence type="ECO:0000313" key="15">
    <source>
        <dbReference type="Proteomes" id="UP001476950"/>
    </source>
</evidence>
<organism evidence="14 15">
    <name type="scientific">Stenomitos frigidus AS-A4</name>
    <dbReference type="NCBI Taxonomy" id="2933935"/>
    <lineage>
        <taxon>Bacteria</taxon>
        <taxon>Bacillati</taxon>
        <taxon>Cyanobacteriota</taxon>
        <taxon>Cyanophyceae</taxon>
        <taxon>Leptolyngbyales</taxon>
        <taxon>Leptolyngbyaceae</taxon>
        <taxon>Stenomitos</taxon>
    </lineage>
</organism>
<dbReference type="NCBIfam" id="TIGR00665">
    <property type="entry name" value="DnaB"/>
    <property type="match status" value="1"/>
</dbReference>
<dbReference type="GO" id="GO:0003678">
    <property type="term" value="F:DNA helicase activity"/>
    <property type="evidence" value="ECO:0007669"/>
    <property type="project" value="UniProtKB-EC"/>
</dbReference>
<dbReference type="EC" id="5.6.2.3" evidence="11 12"/>
<evidence type="ECO:0000256" key="9">
    <source>
        <dbReference type="ARBA" id="ARBA00023235"/>
    </source>
</evidence>
<evidence type="ECO:0000256" key="12">
    <source>
        <dbReference type="RuleBase" id="RU362085"/>
    </source>
</evidence>
<dbReference type="InterPro" id="IPR036185">
    <property type="entry name" value="DNA_heli_DnaB-like_N_sf"/>
</dbReference>
<dbReference type="InterPro" id="IPR027417">
    <property type="entry name" value="P-loop_NTPase"/>
</dbReference>